<proteinExistence type="predicted"/>
<protein>
    <submittedName>
        <fullName evidence="1">Uncharacterized protein</fullName>
    </submittedName>
</protein>
<evidence type="ECO:0000313" key="2">
    <source>
        <dbReference type="Proteomes" id="UP000263642"/>
    </source>
</evidence>
<sequence>MHVRKRTGIRCCSIFVLCSLLLMTISTPLAARPFCPGPSTTLSEQLAQADVAILGQWSSAREGSLQKTGQTSFIISEVLHQPLKSNLKIGDQITLSRHYSGNPGDVFLLTGARGISLHWNEPVTVTSASIHYLKQAPSQKKETSLRLRYFLNYLEHPDQIIANDAFAEFANAPFEAITPLAEDLPREKLRSWLENENTPVPRLGLYGLLLGLCGQESDIQFMEAKIQLPAQEIRMGIGGLMSGYLLLTGSGGLDKIDQTKFRNKTAAFSETFAAMQALSFIWTFGEEKIEKRRLNQSMRLLLERPELADLVIANLARWEDWTVMDRLAELYAAKDYDVRSIKKAIIRYFLVASLVPPTNAGGNDVETAQKAKQFLELLRLTDPQTVQSAERFFQPPR</sequence>
<comment type="caution">
    <text evidence="1">The sequence shown here is derived from an EMBL/GenBank/DDBJ whole genome shotgun (WGS) entry which is preliminary data.</text>
</comment>
<name>A0A3D3RFY0_9PLAN</name>
<dbReference type="AlphaFoldDB" id="A0A3D3RFY0"/>
<dbReference type="Proteomes" id="UP000263642">
    <property type="component" value="Unassembled WGS sequence"/>
</dbReference>
<evidence type="ECO:0000313" key="1">
    <source>
        <dbReference type="EMBL" id="HCO26988.1"/>
    </source>
</evidence>
<organism evidence="1 2">
    <name type="scientific">Gimesia maris</name>
    <dbReference type="NCBI Taxonomy" id="122"/>
    <lineage>
        <taxon>Bacteria</taxon>
        <taxon>Pseudomonadati</taxon>
        <taxon>Planctomycetota</taxon>
        <taxon>Planctomycetia</taxon>
        <taxon>Planctomycetales</taxon>
        <taxon>Planctomycetaceae</taxon>
        <taxon>Gimesia</taxon>
    </lineage>
</organism>
<reference evidence="1 2" key="1">
    <citation type="journal article" date="2018" name="Nat. Biotechnol.">
        <title>A standardized bacterial taxonomy based on genome phylogeny substantially revises the tree of life.</title>
        <authorList>
            <person name="Parks D.H."/>
            <person name="Chuvochina M."/>
            <person name="Waite D.W."/>
            <person name="Rinke C."/>
            <person name="Skarshewski A."/>
            <person name="Chaumeil P.A."/>
            <person name="Hugenholtz P."/>
        </authorList>
    </citation>
    <scope>NUCLEOTIDE SEQUENCE [LARGE SCALE GENOMIC DNA]</scope>
    <source>
        <strain evidence="1">UBA9375</strain>
    </source>
</reference>
<gene>
    <name evidence="1" type="ORF">DIT97_29740</name>
</gene>
<dbReference type="EMBL" id="DQAY01000184">
    <property type="protein sequence ID" value="HCO26988.1"/>
    <property type="molecule type" value="Genomic_DNA"/>
</dbReference>
<accession>A0A3D3RFY0</accession>